<dbReference type="RefSeq" id="WP_168108770.1">
    <property type="nucleotide sequence ID" value="NZ_VTOX01000007.1"/>
</dbReference>
<evidence type="ECO:0000313" key="2">
    <source>
        <dbReference type="Proteomes" id="UP000521868"/>
    </source>
</evidence>
<keyword evidence="2" id="KW-1185">Reference proteome</keyword>
<sequence length="159" mass="17657">MSQNREPIPFLTLSTVAAVLIAISQPTLGADFPELQQQVDSTRIPFGKGTCATYRTGVWLAQGGVVIEIQKPSNCRFESLQLVVDGKRYPLAAADSSFYHGKRSNAYWEVKVYEWYRSDAGKLFFRTELPIDPSKIQGILEPGCQSKDCLNEDAALPAR</sequence>
<proteinExistence type="predicted"/>
<protein>
    <submittedName>
        <fullName evidence="1">Uncharacterized protein</fullName>
    </submittedName>
</protein>
<reference evidence="1 2" key="1">
    <citation type="journal article" date="2020" name="Nature">
        <title>Bacterial chemolithoautotrophy via manganese oxidation.</title>
        <authorList>
            <person name="Yu H."/>
            <person name="Leadbetter J.R."/>
        </authorList>
    </citation>
    <scope>NUCLEOTIDE SEQUENCE [LARGE SCALE GENOMIC DNA]</scope>
    <source>
        <strain evidence="1 2">RBP-1</strain>
    </source>
</reference>
<comment type="caution">
    <text evidence="1">The sequence shown here is derived from an EMBL/GenBank/DDBJ whole genome shotgun (WGS) entry which is preliminary data.</text>
</comment>
<dbReference type="EMBL" id="VTOX01000007">
    <property type="protein sequence ID" value="NKE67638.1"/>
    <property type="molecule type" value="Genomic_DNA"/>
</dbReference>
<dbReference type="Proteomes" id="UP000521868">
    <property type="component" value="Unassembled WGS sequence"/>
</dbReference>
<gene>
    <name evidence="1" type="ORF">RAMLITH_17585</name>
</gene>
<name>A0A7X6DIG3_9BURK</name>
<evidence type="ECO:0000313" key="1">
    <source>
        <dbReference type="EMBL" id="NKE67638.1"/>
    </source>
</evidence>
<dbReference type="AlphaFoldDB" id="A0A7X6DIG3"/>
<organism evidence="1 2">
    <name type="scientific">Ramlibacter lithotrophicus</name>
    <dbReference type="NCBI Taxonomy" id="2606681"/>
    <lineage>
        <taxon>Bacteria</taxon>
        <taxon>Pseudomonadati</taxon>
        <taxon>Pseudomonadota</taxon>
        <taxon>Betaproteobacteria</taxon>
        <taxon>Burkholderiales</taxon>
        <taxon>Comamonadaceae</taxon>
        <taxon>Ramlibacter</taxon>
    </lineage>
</organism>
<accession>A0A7X6DIG3</accession>